<dbReference type="Pfam" id="PF05982">
    <property type="entry name" value="Sbt_1"/>
    <property type="match status" value="1"/>
</dbReference>
<protein>
    <submittedName>
        <fullName evidence="2">Sodium-dependent bicarbonate transport family permease</fullName>
    </submittedName>
</protein>
<keyword evidence="1" id="KW-1133">Transmembrane helix</keyword>
<dbReference type="InterPro" id="IPR010293">
    <property type="entry name" value="Sbt_1"/>
</dbReference>
<feature type="transmembrane region" description="Helical" evidence="1">
    <location>
        <begin position="174"/>
        <end position="192"/>
    </location>
</feature>
<feature type="transmembrane region" description="Helical" evidence="1">
    <location>
        <begin position="257"/>
        <end position="280"/>
    </location>
</feature>
<dbReference type="EMBL" id="CP133270">
    <property type="protein sequence ID" value="WVX66648.1"/>
    <property type="molecule type" value="Genomic_DNA"/>
</dbReference>
<feature type="transmembrane region" description="Helical" evidence="1">
    <location>
        <begin position="38"/>
        <end position="56"/>
    </location>
</feature>
<feature type="transmembrane region" description="Helical" evidence="1">
    <location>
        <begin position="68"/>
        <end position="88"/>
    </location>
</feature>
<reference evidence="2 3" key="1">
    <citation type="journal article" date="2024" name="Environ. Microbiol.">
        <title>Novel evolutionary insights on the interactions of the Holosporales (Alphaproteobacteria) with eukaryotic hosts from comparative genomics.</title>
        <authorList>
            <person name="Giovannini M."/>
            <person name="Petroni G."/>
            <person name="Castelli M."/>
        </authorList>
    </citation>
    <scope>NUCLEOTIDE SEQUENCE [LARGE SCALE GENOMIC DNA]</scope>
    <source>
        <strain evidence="2 3">US_Bl 15I1</strain>
    </source>
</reference>
<keyword evidence="3" id="KW-1185">Reference proteome</keyword>
<evidence type="ECO:0000256" key="1">
    <source>
        <dbReference type="SAM" id="Phobius"/>
    </source>
</evidence>
<evidence type="ECO:0000313" key="2">
    <source>
        <dbReference type="EMBL" id="WVX66648.1"/>
    </source>
</evidence>
<dbReference type="RefSeq" id="WP_331255496.1">
    <property type="nucleotide sequence ID" value="NZ_CP133270.1"/>
</dbReference>
<organism evidence="2 3">
    <name type="scientific">Candidatus Bealeia paramacronuclearis</name>
    <dbReference type="NCBI Taxonomy" id="1921001"/>
    <lineage>
        <taxon>Bacteria</taxon>
        <taxon>Pseudomonadati</taxon>
        <taxon>Pseudomonadota</taxon>
        <taxon>Alphaproteobacteria</taxon>
        <taxon>Holosporales</taxon>
        <taxon>Holosporaceae</taxon>
        <taxon>Candidatus Bealeia</taxon>
    </lineage>
</organism>
<proteinExistence type="predicted"/>
<name>A0ABZ2C3K6_9PROT</name>
<gene>
    <name evidence="2" type="ORF">Bealeia1_00828</name>
</gene>
<feature type="transmembrane region" description="Helical" evidence="1">
    <location>
        <begin position="100"/>
        <end position="121"/>
    </location>
</feature>
<feature type="transmembrane region" description="Helical" evidence="1">
    <location>
        <begin position="204"/>
        <end position="220"/>
    </location>
</feature>
<evidence type="ECO:0000313" key="3">
    <source>
        <dbReference type="Proteomes" id="UP001330434"/>
    </source>
</evidence>
<sequence length="323" mass="34278">MTSLDLLSTNLLSPVVLAFVLGVFASWVKSDLEFPDQIYAALSIYLLLALGLKGGFCLSTTSLPEITWPIIATLGLGMFIPFWVYGALRKLGKFSVVDAAALAAHYGSVSAVTFLTCMSYLQTLSIPYEGFMPALLAILEVPAIVVGLTLAFLRSPVHRGSLSEGIKEIFVSKSVLLLIGGLVIGYLTGPVGKEKIGSFFIDPFQGVLVLFLLELGLVAGRHFKDVLTVGQFLVIFAFLAPVLNGALGVWIGSLSGLSVGGCTILGVMTASASYIAAPAAVRISLPEANPGYYLTASLALTFPFNLAIGIPLYLMMAEWICVR</sequence>
<accession>A0ABZ2C3K6</accession>
<feature type="transmembrane region" description="Helical" evidence="1">
    <location>
        <begin position="232"/>
        <end position="251"/>
    </location>
</feature>
<dbReference type="Proteomes" id="UP001330434">
    <property type="component" value="Chromosome"/>
</dbReference>
<feature type="transmembrane region" description="Helical" evidence="1">
    <location>
        <begin position="133"/>
        <end position="153"/>
    </location>
</feature>
<keyword evidence="1" id="KW-0812">Transmembrane</keyword>
<dbReference type="PANTHER" id="PTHR40400:SF1">
    <property type="entry name" value="SLR1512 PROTEIN"/>
    <property type="match status" value="1"/>
</dbReference>
<feature type="transmembrane region" description="Helical" evidence="1">
    <location>
        <begin position="6"/>
        <end position="26"/>
    </location>
</feature>
<feature type="transmembrane region" description="Helical" evidence="1">
    <location>
        <begin position="292"/>
        <end position="314"/>
    </location>
</feature>
<keyword evidence="1" id="KW-0472">Membrane</keyword>
<dbReference type="PANTHER" id="PTHR40400">
    <property type="entry name" value="SLR1512 PROTEIN"/>
    <property type="match status" value="1"/>
</dbReference>